<dbReference type="InterPro" id="IPR050678">
    <property type="entry name" value="DNA_Partitioning_ATPase"/>
</dbReference>
<reference evidence="3" key="2">
    <citation type="submission" date="2017-05" db="EMBL/GenBank/DDBJ databases">
        <authorList>
            <person name="Song R."/>
            <person name="Chenine A.L."/>
            <person name="Ruprecht R.M."/>
        </authorList>
    </citation>
    <scope>NUCLEOTIDE SEQUENCE</scope>
    <source>
        <strain evidence="3">G37</strain>
        <strain evidence="2">Ga36</strain>
    </source>
</reference>
<dbReference type="EMBL" id="NHOZ01000035">
    <property type="protein sequence ID" value="OYR64863.1"/>
    <property type="molecule type" value="Genomic_DNA"/>
</dbReference>
<dbReference type="InterPro" id="IPR025669">
    <property type="entry name" value="AAA_dom"/>
</dbReference>
<dbReference type="EMBL" id="NHPB01000105">
    <property type="protein sequence ID" value="OYR67660.1"/>
    <property type="molecule type" value="Genomic_DNA"/>
</dbReference>
<evidence type="ECO:0000313" key="5">
    <source>
        <dbReference type="Proteomes" id="UP000216758"/>
    </source>
</evidence>
<sequence>MIQTTETGETIETPPAIVAMLNQKGGVGKTTLTIHVAGALAERELDVLVVDLAPEGALTSILGYDEAYSDLDRELSLHELLLDPSRAGDVADLVLEGEEFDLLPANERMVDRTGGELNGEPRARERLKMVLDKLGAGYDVVLVDNMPSINVLTDNALVASDGVLIPAYAEALSVQGLDRLQKQIDGVREYFGAVRILGIVANRVEHNKQADAMLEQLHTEFEDGLGIPVFDVYKRVDLQRAIAAQERSIFAAEELDSDMVEVIAEIAATVDNELVGEVDD</sequence>
<name>A0A256JFW9_HALEZ</name>
<dbReference type="AlphaFoldDB" id="A0A256JFW9"/>
<evidence type="ECO:0000313" key="3">
    <source>
        <dbReference type="EMBL" id="OYR67660.1"/>
    </source>
</evidence>
<protein>
    <submittedName>
        <fullName evidence="3">Partition protein</fullName>
    </submittedName>
</protein>
<dbReference type="PANTHER" id="PTHR13696:SF99">
    <property type="entry name" value="COBYRINIC ACID AC-DIAMIDE SYNTHASE"/>
    <property type="match status" value="1"/>
</dbReference>
<dbReference type="Proteomes" id="UP000216758">
    <property type="component" value="Unassembled WGS sequence"/>
</dbReference>
<accession>A0A256JFW9</accession>
<dbReference type="RefSeq" id="WP_094552552.1">
    <property type="nucleotide sequence ID" value="NZ_NHOZ01000035.1"/>
</dbReference>
<dbReference type="CDD" id="cd02042">
    <property type="entry name" value="ParAB_family"/>
    <property type="match status" value="1"/>
</dbReference>
<dbReference type="Pfam" id="PF13614">
    <property type="entry name" value="AAA_31"/>
    <property type="match status" value="1"/>
</dbReference>
<dbReference type="InterPro" id="IPR027417">
    <property type="entry name" value="P-loop_NTPase"/>
</dbReference>
<dbReference type="OrthoDB" id="36110at2157"/>
<dbReference type="Proteomes" id="UP000215731">
    <property type="component" value="Unassembled WGS sequence"/>
</dbReference>
<evidence type="ECO:0000259" key="1">
    <source>
        <dbReference type="Pfam" id="PF13614"/>
    </source>
</evidence>
<organism evidence="3 5">
    <name type="scientific">Halorubrum ezzemoulense</name>
    <name type="common">Halorubrum chaoviator</name>
    <dbReference type="NCBI Taxonomy" id="337243"/>
    <lineage>
        <taxon>Archaea</taxon>
        <taxon>Methanobacteriati</taxon>
        <taxon>Methanobacteriota</taxon>
        <taxon>Stenosarchaea group</taxon>
        <taxon>Halobacteria</taxon>
        <taxon>Halobacteriales</taxon>
        <taxon>Haloferacaceae</taxon>
        <taxon>Halorubrum</taxon>
    </lineage>
</organism>
<dbReference type="SUPFAM" id="SSF52540">
    <property type="entry name" value="P-loop containing nucleoside triphosphate hydrolases"/>
    <property type="match status" value="1"/>
</dbReference>
<comment type="caution">
    <text evidence="3">The sequence shown here is derived from an EMBL/GenBank/DDBJ whole genome shotgun (WGS) entry which is preliminary data.</text>
</comment>
<reference evidence="4 5" key="1">
    <citation type="journal article" date="2014" name="Front. Microbiol.">
        <title>Population and genomic analysis of the genus Halorubrum.</title>
        <authorList>
            <person name="Fullmer M.S."/>
            <person name="Soucy S.M."/>
            <person name="Swithers K.S."/>
            <person name="Makkay A.M."/>
            <person name="Wheeler R."/>
            <person name="Ventosa A."/>
            <person name="Gogarten J.P."/>
            <person name="Papke R.T."/>
        </authorList>
    </citation>
    <scope>NUCLEOTIDE SEQUENCE [LARGE SCALE GENOMIC DNA]</scope>
    <source>
        <strain evidence="3 5">G37</strain>
        <strain evidence="2 4">Ga36</strain>
    </source>
</reference>
<evidence type="ECO:0000313" key="4">
    <source>
        <dbReference type="Proteomes" id="UP000215731"/>
    </source>
</evidence>
<dbReference type="PANTHER" id="PTHR13696">
    <property type="entry name" value="P-LOOP CONTAINING NUCLEOSIDE TRIPHOSPHATE HYDROLASE"/>
    <property type="match status" value="1"/>
</dbReference>
<gene>
    <name evidence="3" type="ORF">DJ78_15265</name>
    <name evidence="2" type="ORF">DJ80_03585</name>
</gene>
<feature type="domain" description="AAA" evidence="1">
    <location>
        <begin position="17"/>
        <end position="190"/>
    </location>
</feature>
<dbReference type="Gene3D" id="3.40.50.300">
    <property type="entry name" value="P-loop containing nucleotide triphosphate hydrolases"/>
    <property type="match status" value="1"/>
</dbReference>
<evidence type="ECO:0000313" key="2">
    <source>
        <dbReference type="EMBL" id="OYR64863.1"/>
    </source>
</evidence>
<proteinExistence type="predicted"/>